<evidence type="ECO:0000313" key="2">
    <source>
        <dbReference type="EMBL" id="KAJ7698387.1"/>
    </source>
</evidence>
<dbReference type="EMBL" id="JARKIE010000026">
    <property type="protein sequence ID" value="KAJ7698387.1"/>
    <property type="molecule type" value="Genomic_DNA"/>
</dbReference>
<organism evidence="2 3">
    <name type="scientific">Mycena rosella</name>
    <name type="common">Pink bonnet</name>
    <name type="synonym">Agaricus rosellus</name>
    <dbReference type="NCBI Taxonomy" id="1033263"/>
    <lineage>
        <taxon>Eukaryota</taxon>
        <taxon>Fungi</taxon>
        <taxon>Dikarya</taxon>
        <taxon>Basidiomycota</taxon>
        <taxon>Agaricomycotina</taxon>
        <taxon>Agaricomycetes</taxon>
        <taxon>Agaricomycetidae</taxon>
        <taxon>Agaricales</taxon>
        <taxon>Marasmiineae</taxon>
        <taxon>Mycenaceae</taxon>
        <taxon>Mycena</taxon>
    </lineage>
</organism>
<dbReference type="Proteomes" id="UP001221757">
    <property type="component" value="Unassembled WGS sequence"/>
</dbReference>
<dbReference type="AlphaFoldDB" id="A0AAD7DS08"/>
<feature type="compositionally biased region" description="Low complexity" evidence="1">
    <location>
        <begin position="413"/>
        <end position="425"/>
    </location>
</feature>
<reference evidence="2" key="1">
    <citation type="submission" date="2023-03" db="EMBL/GenBank/DDBJ databases">
        <title>Massive genome expansion in bonnet fungi (Mycena s.s.) driven by repeated elements and novel gene families across ecological guilds.</title>
        <authorList>
            <consortium name="Lawrence Berkeley National Laboratory"/>
            <person name="Harder C.B."/>
            <person name="Miyauchi S."/>
            <person name="Viragh M."/>
            <person name="Kuo A."/>
            <person name="Thoen E."/>
            <person name="Andreopoulos B."/>
            <person name="Lu D."/>
            <person name="Skrede I."/>
            <person name="Drula E."/>
            <person name="Henrissat B."/>
            <person name="Morin E."/>
            <person name="Kohler A."/>
            <person name="Barry K."/>
            <person name="LaButti K."/>
            <person name="Morin E."/>
            <person name="Salamov A."/>
            <person name="Lipzen A."/>
            <person name="Mereny Z."/>
            <person name="Hegedus B."/>
            <person name="Baldrian P."/>
            <person name="Stursova M."/>
            <person name="Weitz H."/>
            <person name="Taylor A."/>
            <person name="Grigoriev I.V."/>
            <person name="Nagy L.G."/>
            <person name="Martin F."/>
            <person name="Kauserud H."/>
        </authorList>
    </citation>
    <scope>NUCLEOTIDE SEQUENCE</scope>
    <source>
        <strain evidence="2">CBHHK067</strain>
    </source>
</reference>
<feature type="region of interest" description="Disordered" evidence="1">
    <location>
        <begin position="1"/>
        <end position="32"/>
    </location>
</feature>
<name>A0AAD7DS08_MYCRO</name>
<proteinExistence type="predicted"/>
<protein>
    <submittedName>
        <fullName evidence="2">Uncharacterized protein</fullName>
    </submittedName>
</protein>
<evidence type="ECO:0000313" key="3">
    <source>
        <dbReference type="Proteomes" id="UP001221757"/>
    </source>
</evidence>
<feature type="compositionally biased region" description="Basic residues" evidence="1">
    <location>
        <begin position="489"/>
        <end position="498"/>
    </location>
</feature>
<comment type="caution">
    <text evidence="2">The sequence shown here is derived from an EMBL/GenBank/DDBJ whole genome shotgun (WGS) entry which is preliminary data.</text>
</comment>
<keyword evidence="3" id="KW-1185">Reference proteome</keyword>
<feature type="compositionally biased region" description="Polar residues" evidence="1">
    <location>
        <begin position="344"/>
        <end position="355"/>
    </location>
</feature>
<evidence type="ECO:0000256" key="1">
    <source>
        <dbReference type="SAM" id="MobiDB-lite"/>
    </source>
</evidence>
<accession>A0AAD7DS08</accession>
<feature type="compositionally biased region" description="Basic residues" evidence="1">
    <location>
        <begin position="459"/>
        <end position="471"/>
    </location>
</feature>
<gene>
    <name evidence="2" type="ORF">B0H17DRAFT_1129912</name>
</gene>
<feature type="region of interest" description="Disordered" evidence="1">
    <location>
        <begin position="413"/>
        <end position="498"/>
    </location>
</feature>
<sequence length="498" mass="54511">MARCPHAQGPSAHSIRNPARSTQATHHRSGEFDTTKQLKALKHAQKNQEDEIERLAAIHAIKPSLVRKMLCHTTKIKTRRAMTVHNAIVHDRSVKAKFSMYAPFASLAIAYRKPAGDMERVLSDLQEELADAVEVGEAEVDAETLGPIEVARLFNQLAEYRALKCRGIRATNKSAAMDGQQTATGIGELLLDLYKCTGIRGFAVLSHGNPDDALLPHVVDSDDCMNSFLKRAYNISGLDLLRNFKYHSCIMDDGTMSKDKKAMMSYENYEYDIRQLRGCEIVNWLEGVDMVRPSKMSAAVARDIHDGFNDGRIYWRRMSKAEHTKLLEERDDSDSGSGGRKQQKTSNTGNAPTLSMDNYTFLNSLPPILSTNATPTPTIAISTLSDTSNLVPAAGASMGGSMSVFAVSTNTTAPASTAAPANTAASKKRKNAEQGGGVKKTKPKSAGNTASDVPDVPPRKKRKERSNKGTKRVGSVTLPERQRKQRSDKGKKRVPKAD</sequence>
<feature type="region of interest" description="Disordered" evidence="1">
    <location>
        <begin position="327"/>
        <end position="355"/>
    </location>
</feature>